<dbReference type="AlphaFoldDB" id="A0A1G8V0W4"/>
<proteinExistence type="predicted"/>
<reference evidence="2" key="1">
    <citation type="submission" date="2016-10" db="EMBL/GenBank/DDBJ databases">
        <authorList>
            <person name="Varghese N."/>
            <person name="Submissions S."/>
        </authorList>
    </citation>
    <scope>NUCLEOTIDE SEQUENCE [LARGE SCALE GENOMIC DNA]</scope>
    <source>
        <strain evidence="2">CGMCC 1.11022</strain>
    </source>
</reference>
<keyword evidence="2" id="KW-1185">Reference proteome</keyword>
<dbReference type="EMBL" id="FNEE01000007">
    <property type="protein sequence ID" value="SDJ58975.1"/>
    <property type="molecule type" value="Genomic_DNA"/>
</dbReference>
<evidence type="ECO:0000313" key="2">
    <source>
        <dbReference type="Proteomes" id="UP000198894"/>
    </source>
</evidence>
<dbReference type="Proteomes" id="UP000198894">
    <property type="component" value="Unassembled WGS sequence"/>
</dbReference>
<evidence type="ECO:0000313" key="1">
    <source>
        <dbReference type="EMBL" id="SDJ58975.1"/>
    </source>
</evidence>
<organism evidence="1 2">
    <name type="scientific">Mesorhizobium muleiense</name>
    <dbReference type="NCBI Taxonomy" id="1004279"/>
    <lineage>
        <taxon>Bacteria</taxon>
        <taxon>Pseudomonadati</taxon>
        <taxon>Pseudomonadota</taxon>
        <taxon>Alphaproteobacteria</taxon>
        <taxon>Hyphomicrobiales</taxon>
        <taxon>Phyllobacteriaceae</taxon>
        <taxon>Mesorhizobium</taxon>
    </lineage>
</organism>
<gene>
    <name evidence="1" type="ORF">SAMN05428953_107146</name>
</gene>
<accession>A0A1G8V0W4</accession>
<protein>
    <submittedName>
        <fullName evidence="1">Uncharacterized protein</fullName>
    </submittedName>
</protein>
<name>A0A1G8V0W4_9HYPH</name>
<sequence>MAQPHIDDDGVFTLPLLVDSLDEVPHDFKAAYTADAECPDR</sequence>